<keyword evidence="2" id="KW-1185">Reference proteome</keyword>
<sequence length="86" mass="9644">MRSPRQRRALSALLDGPKTREQLDRIAGASNSPDVIRSIRRRLGMTLPCELERIRDRDGRSVERGVYSLTAEDATKARHLLEGGTS</sequence>
<dbReference type="AlphaFoldDB" id="A0A221KI45"/>
<evidence type="ECO:0000313" key="2">
    <source>
        <dbReference type="Proteomes" id="UP000199729"/>
    </source>
</evidence>
<proteinExistence type="predicted"/>
<protein>
    <recommendedName>
        <fullName evidence="3">DNA-binding protein</fullName>
    </recommendedName>
</protein>
<evidence type="ECO:0000313" key="1">
    <source>
        <dbReference type="EMBL" id="ASM78686.1"/>
    </source>
</evidence>
<name>A0A221KI45_VITFI</name>
<evidence type="ECO:0008006" key="3">
    <source>
        <dbReference type="Google" id="ProtNLM"/>
    </source>
</evidence>
<gene>
    <name evidence="1" type="ORF">VITFI_CDS2909</name>
</gene>
<dbReference type="RefSeq" id="WP_157725702.1">
    <property type="nucleotide sequence ID" value="NZ_CP022423.1"/>
</dbReference>
<dbReference type="Proteomes" id="UP000199729">
    <property type="component" value="Chromosome"/>
</dbReference>
<reference evidence="1 2" key="1">
    <citation type="submission" date="2017-07" db="EMBL/GenBank/DDBJ databases">
        <title>Complete Genome Sequence of the cosmetic ferment Vitreoscilla filiformis (ATCC15551).</title>
        <authorList>
            <person name="Contreras S."/>
            <person name="Sagory-Zalkind P."/>
            <person name="Blanquart H."/>
            <person name="Iltis A."/>
            <person name="Morand S.C."/>
        </authorList>
    </citation>
    <scope>NUCLEOTIDE SEQUENCE [LARGE SCALE GENOMIC DNA]</scope>
    <source>
        <strain evidence="1 2">ATCC 15551</strain>
    </source>
</reference>
<dbReference type="KEGG" id="vff:VITFI_CDS2909"/>
<dbReference type="EMBL" id="CP022423">
    <property type="protein sequence ID" value="ASM78686.1"/>
    <property type="molecule type" value="Genomic_DNA"/>
</dbReference>
<organism evidence="1 2">
    <name type="scientific">Vitreoscilla filiformis</name>
    <dbReference type="NCBI Taxonomy" id="63"/>
    <lineage>
        <taxon>Bacteria</taxon>
        <taxon>Pseudomonadati</taxon>
        <taxon>Pseudomonadota</taxon>
        <taxon>Betaproteobacteria</taxon>
        <taxon>Neisseriales</taxon>
        <taxon>Neisseriaceae</taxon>
        <taxon>Vitreoscilla</taxon>
    </lineage>
</organism>
<accession>A0A221KI45</accession>
<dbReference type="OrthoDB" id="8909309at2"/>